<reference evidence="5" key="2">
    <citation type="submission" date="2019-02" db="EMBL/GenBank/DDBJ databases">
        <authorList>
            <person name="Chen S.-C."/>
            <person name="Chien H.-H."/>
            <person name="Lai M.-C."/>
        </authorList>
    </citation>
    <scope>NUCLEOTIDE SEQUENCE</scope>
    <source>
        <strain evidence="5">N2F9704</strain>
    </source>
</reference>
<keyword evidence="3" id="KW-0808">Transferase</keyword>
<evidence type="ECO:0000256" key="3">
    <source>
        <dbReference type="ARBA" id="ARBA00022679"/>
    </source>
</evidence>
<evidence type="ECO:0000313" key="6">
    <source>
        <dbReference type="Proteomes" id="UP001042704"/>
    </source>
</evidence>
<dbReference type="InterPro" id="IPR004557">
    <property type="entry name" value="PrmC-related"/>
</dbReference>
<reference evidence="5" key="1">
    <citation type="journal article" date="2001" name="Int. J. Syst. Evol. Microbiol.">
        <title>Methanofollis aquaemaris sp. nov., a methanogen isolated from an aquaculture fish pond.</title>
        <authorList>
            <person name="Lai M.C."/>
            <person name="Chen S.C."/>
        </authorList>
    </citation>
    <scope>NUCLEOTIDE SEQUENCE</scope>
    <source>
        <strain evidence="5">N2F9704</strain>
    </source>
</reference>
<keyword evidence="6" id="KW-1185">Reference proteome</keyword>
<keyword evidence="4" id="KW-0949">S-adenosyl-L-methionine</keyword>
<dbReference type="Proteomes" id="UP001042704">
    <property type="component" value="Chromosome"/>
</dbReference>
<dbReference type="NCBIfam" id="NF011530">
    <property type="entry name" value="PRK14968.1-4"/>
    <property type="match status" value="1"/>
</dbReference>
<dbReference type="GO" id="GO:0003676">
    <property type="term" value="F:nucleic acid binding"/>
    <property type="evidence" value="ECO:0007669"/>
    <property type="project" value="InterPro"/>
</dbReference>
<dbReference type="GO" id="GO:0008276">
    <property type="term" value="F:protein methyltransferase activity"/>
    <property type="evidence" value="ECO:0007669"/>
    <property type="project" value="TreeGrafter"/>
</dbReference>
<gene>
    <name evidence="5" type="ORF">RJ40_03025</name>
</gene>
<evidence type="ECO:0000313" key="5">
    <source>
        <dbReference type="EMBL" id="QSZ66544.1"/>
    </source>
</evidence>
<dbReference type="GO" id="GO:0035657">
    <property type="term" value="C:eRF1 methyltransferase complex"/>
    <property type="evidence" value="ECO:0007669"/>
    <property type="project" value="TreeGrafter"/>
</dbReference>
<evidence type="ECO:0000256" key="1">
    <source>
        <dbReference type="ARBA" id="ARBA00006149"/>
    </source>
</evidence>
<proteinExistence type="inferred from homology"/>
<dbReference type="EMBL" id="CP036172">
    <property type="protein sequence ID" value="QSZ66544.1"/>
    <property type="molecule type" value="Genomic_DNA"/>
</dbReference>
<dbReference type="PANTHER" id="PTHR45875:SF1">
    <property type="entry name" value="METHYLTRANSFERASE N6AMT1"/>
    <property type="match status" value="1"/>
</dbReference>
<dbReference type="Gene3D" id="3.40.50.150">
    <property type="entry name" value="Vaccinia Virus protein VP39"/>
    <property type="match status" value="1"/>
</dbReference>
<dbReference type="InterPro" id="IPR052190">
    <property type="entry name" value="Euk-Arch_PrmC-MTase"/>
</dbReference>
<accession>A0A8A3S4K4</accession>
<dbReference type="SUPFAM" id="SSF53335">
    <property type="entry name" value="S-adenosyl-L-methionine-dependent methyltransferases"/>
    <property type="match status" value="1"/>
</dbReference>
<dbReference type="NCBIfam" id="TIGR00537">
    <property type="entry name" value="hemK_rel_arch"/>
    <property type="match status" value="1"/>
</dbReference>
<comment type="similarity">
    <text evidence="1">Belongs to the eukaryotic/archaeal PrmC-related family.</text>
</comment>
<dbReference type="GeneID" id="76423304"/>
<dbReference type="PROSITE" id="PS00092">
    <property type="entry name" value="N6_MTASE"/>
    <property type="match status" value="1"/>
</dbReference>
<dbReference type="AlphaFoldDB" id="A0A8A3S4K4"/>
<dbReference type="InterPro" id="IPR002052">
    <property type="entry name" value="DNA_methylase_N6_adenine_CS"/>
</dbReference>
<dbReference type="InterPro" id="IPR029063">
    <property type="entry name" value="SAM-dependent_MTases_sf"/>
</dbReference>
<dbReference type="KEGG" id="maqe:RJ40_03025"/>
<keyword evidence="2 5" id="KW-0489">Methyltransferase</keyword>
<protein>
    <submittedName>
        <fullName evidence="5">Methyltransferase domain-containing protein</fullName>
    </submittedName>
</protein>
<sequence>MSLFSRSPDDQVYQPAEDTFLLRDAALDEVRPDDRVLEVGCGSGTVIAALRERAAAVVATDINPHAVGAGQSLGVETVRTDLFAGLKGPFDLVLFNPPYLPTLPEERIDDWLEYALDGGPTGRVTIERFAEEVGRVLAPYGRILLLISSLTGPDEVRQLFADLGYTVLLVAREEVEGEELLVLRISRDLCTCRA</sequence>
<organism evidence="5 6">
    <name type="scientific">Methanofollis aquaemaris</name>
    <dbReference type="NCBI Taxonomy" id="126734"/>
    <lineage>
        <taxon>Archaea</taxon>
        <taxon>Methanobacteriati</taxon>
        <taxon>Methanobacteriota</taxon>
        <taxon>Stenosarchaea group</taxon>
        <taxon>Methanomicrobia</taxon>
        <taxon>Methanomicrobiales</taxon>
        <taxon>Methanomicrobiaceae</taxon>
        <taxon>Methanofollis</taxon>
    </lineage>
</organism>
<dbReference type="GO" id="GO:0032259">
    <property type="term" value="P:methylation"/>
    <property type="evidence" value="ECO:0007669"/>
    <property type="project" value="UniProtKB-KW"/>
</dbReference>
<dbReference type="RefSeq" id="WP_265581892.1">
    <property type="nucleotide sequence ID" value="NZ_CP036172.1"/>
</dbReference>
<evidence type="ECO:0000256" key="4">
    <source>
        <dbReference type="ARBA" id="ARBA00022691"/>
    </source>
</evidence>
<evidence type="ECO:0000256" key="2">
    <source>
        <dbReference type="ARBA" id="ARBA00022603"/>
    </source>
</evidence>
<dbReference type="GO" id="GO:0008757">
    <property type="term" value="F:S-adenosylmethionine-dependent methyltransferase activity"/>
    <property type="evidence" value="ECO:0007669"/>
    <property type="project" value="TreeGrafter"/>
</dbReference>
<dbReference type="Pfam" id="PF13489">
    <property type="entry name" value="Methyltransf_23"/>
    <property type="match status" value="1"/>
</dbReference>
<dbReference type="CDD" id="cd02440">
    <property type="entry name" value="AdoMet_MTases"/>
    <property type="match status" value="1"/>
</dbReference>
<name>A0A8A3S4K4_9EURY</name>
<dbReference type="PANTHER" id="PTHR45875">
    <property type="entry name" value="METHYLTRANSFERASE N6AMT1"/>
    <property type="match status" value="1"/>
</dbReference>